<keyword evidence="1" id="KW-0540">Nuclease</keyword>
<dbReference type="InterPro" id="IPR041500">
    <property type="entry name" value="RecC_C"/>
</dbReference>
<keyword evidence="7" id="KW-0067">ATP-binding</keyword>
<dbReference type="HAMAP" id="MF_01486">
    <property type="entry name" value="RecC"/>
    <property type="match status" value="1"/>
</dbReference>
<evidence type="ECO:0000313" key="11">
    <source>
        <dbReference type="EMBL" id="ERP39220.1"/>
    </source>
</evidence>
<keyword evidence="4" id="KW-0378">Hydrolase</keyword>
<dbReference type="NCBIfam" id="TIGR01450">
    <property type="entry name" value="recC"/>
    <property type="match status" value="1"/>
</dbReference>
<evidence type="ECO:0000256" key="2">
    <source>
        <dbReference type="ARBA" id="ARBA00022741"/>
    </source>
</evidence>
<accession>U7D8D2</accession>
<dbReference type="GO" id="GO:0005524">
    <property type="term" value="F:ATP binding"/>
    <property type="evidence" value="ECO:0007669"/>
    <property type="project" value="UniProtKB-KW"/>
</dbReference>
<dbReference type="InterPro" id="IPR006697">
    <property type="entry name" value="RecC"/>
</dbReference>
<evidence type="ECO:0000256" key="3">
    <source>
        <dbReference type="ARBA" id="ARBA00022763"/>
    </source>
</evidence>
<organism evidence="11 12">
    <name type="scientific">Chitinivibrio alkaliphilus ACht1</name>
    <dbReference type="NCBI Taxonomy" id="1313304"/>
    <lineage>
        <taxon>Bacteria</taxon>
        <taxon>Pseudomonadati</taxon>
        <taxon>Fibrobacterota</taxon>
        <taxon>Chitinivibrionia</taxon>
        <taxon>Chitinivibrionales</taxon>
        <taxon>Chitinivibrionaceae</taxon>
        <taxon>Chitinivibrio</taxon>
    </lineage>
</organism>
<evidence type="ECO:0000256" key="7">
    <source>
        <dbReference type="ARBA" id="ARBA00022840"/>
    </source>
</evidence>
<evidence type="ECO:0000259" key="10">
    <source>
        <dbReference type="Pfam" id="PF17946"/>
    </source>
</evidence>
<dbReference type="EMBL" id="ASJR01000001">
    <property type="protein sequence ID" value="ERP39220.1"/>
    <property type="molecule type" value="Genomic_DNA"/>
</dbReference>
<dbReference type="eggNOG" id="COG1330">
    <property type="taxonomic scope" value="Bacteria"/>
</dbReference>
<evidence type="ECO:0000256" key="6">
    <source>
        <dbReference type="ARBA" id="ARBA00022839"/>
    </source>
</evidence>
<dbReference type="STRING" id="1313304.CALK_0005"/>
<dbReference type="GO" id="GO:0009338">
    <property type="term" value="C:exodeoxyribonuclease V complex"/>
    <property type="evidence" value="ECO:0007669"/>
    <property type="project" value="InterPro"/>
</dbReference>
<dbReference type="Gene3D" id="3.40.50.300">
    <property type="entry name" value="P-loop containing nucleotide triphosphate hydrolases"/>
    <property type="match status" value="2"/>
</dbReference>
<keyword evidence="2" id="KW-0547">Nucleotide-binding</keyword>
<dbReference type="InterPro" id="IPR013986">
    <property type="entry name" value="DExx_box_DNA_helicase_dom_sf"/>
</dbReference>
<keyword evidence="6" id="KW-0269">Exonuclease</keyword>
<keyword evidence="3" id="KW-0227">DNA damage</keyword>
<dbReference type="AlphaFoldDB" id="U7D8D2"/>
<evidence type="ECO:0000256" key="1">
    <source>
        <dbReference type="ARBA" id="ARBA00022722"/>
    </source>
</evidence>
<dbReference type="GO" id="GO:0006281">
    <property type="term" value="P:DNA repair"/>
    <property type="evidence" value="ECO:0007669"/>
    <property type="project" value="UniProtKB-KW"/>
</dbReference>
<dbReference type="Proteomes" id="UP000017148">
    <property type="component" value="Unassembled WGS sequence"/>
</dbReference>
<dbReference type="PANTHER" id="PTHR30591">
    <property type="entry name" value="RECBCD ENZYME SUBUNIT RECC"/>
    <property type="match status" value="1"/>
</dbReference>
<feature type="domain" description="RecC C-terminal" evidence="10">
    <location>
        <begin position="788"/>
        <end position="1023"/>
    </location>
</feature>
<keyword evidence="12" id="KW-1185">Reference proteome</keyword>
<comment type="caution">
    <text evidence="11">The sequence shown here is derived from an EMBL/GenBank/DDBJ whole genome shotgun (WGS) entry which is preliminary data.</text>
</comment>
<dbReference type="PATRIC" id="fig|1313304.3.peg.5"/>
<dbReference type="PIRSF" id="PIRSF000980">
    <property type="entry name" value="RecC"/>
    <property type="match status" value="1"/>
</dbReference>
<evidence type="ECO:0000256" key="4">
    <source>
        <dbReference type="ARBA" id="ARBA00022801"/>
    </source>
</evidence>
<evidence type="ECO:0000313" key="12">
    <source>
        <dbReference type="Proteomes" id="UP000017148"/>
    </source>
</evidence>
<dbReference type="SUPFAM" id="SSF52540">
    <property type="entry name" value="P-loop containing nucleoside triphosphate hydrolases"/>
    <property type="match status" value="2"/>
</dbReference>
<dbReference type="Gene3D" id="3.40.50.10930">
    <property type="match status" value="1"/>
</dbReference>
<dbReference type="Pfam" id="PF04257">
    <property type="entry name" value="Exonuc_V_gamma"/>
    <property type="match status" value="1"/>
</dbReference>
<keyword evidence="5" id="KW-0347">Helicase</keyword>
<proteinExistence type="inferred from homology"/>
<dbReference type="Pfam" id="PF17946">
    <property type="entry name" value="RecC_C"/>
    <property type="match status" value="1"/>
</dbReference>
<gene>
    <name evidence="11" type="ORF">CALK_0005</name>
</gene>
<evidence type="ECO:0000256" key="5">
    <source>
        <dbReference type="ARBA" id="ARBA00022806"/>
    </source>
</evidence>
<keyword evidence="9" id="KW-0234">DNA repair</keyword>
<sequence>MGITIYFSNRMEHLARHYARQIQKTAPSTPFSPTKVITQTAGMGQWLSLFTAQENGISANTHYATPEEFLRDVMEEAGLCRKEEIYTQEDCLWDCFRLFEENPAFFDGEARRFAAVREVAEYIRHDSRHRYDLAVAVADLFDQYDMYRPHMLTAWEQGDYVLQDDPFFGAQERWQRLLFRHLSQERTKKYKHSLYVDFVKMLDNSVLQKLDLPFNHLFFFGISVLPPQTVQILSRLGEVCDITFYFLNPSHHYWYDLISDKQRAFLMQKHPALAKASDGGNPLLVNNGTTGRELFSLFMEHENCVNAMNFDLFEEHFPATQLGDLQGDITHLAGSFSGRKADGSISIHSAITPLREVEILYDHICSAMDEGISPDEILVMAPDIDLYRPYIEAAFSPRRENDPRIPFTISDYSYDSEKSLIALFEKICFLNTTSFSAEDVFALAEHSLVCAVFGFSRDDLVDIRYFLKDLGLRWGSDAEQARREGIEENRFHSWEHILHTAAVSFAVKGDEEIYSTSRDQYLCQDILEGAAGAPLFTFFGFVYTLLDFTRELSGKKTPARWIQLLQKWLLRFFPPDTAFDDTGQAGVELSLIEEKLELLQEHTEDLTETQEFSLVRTAFFDSLRTAKKSAFLARGVTFCSPVPMRSIPFDMVAFLGMNSGEFPRLSPPRAFNLMEAKHYPGDRNSKNSDRYLFLEALISARRRFYLSFLGRDQHDMSEKTPATVVTELLEYINGAEELLQVQHHPLYGFDSRYFKNDPAWFTYQYSPPGKTSPPASARHGHPEEGDIPEEIDIAHLVQFYKNPIRYYYRLLGISFFDDDWTIPGEEALDDGDNLVKYSLKKTCLTHEGEESLSEYRNKLQMRGLWPPAEYGEYLCEKACDGYEGVFEKMRTLRAGENPPLHHETICTVGDHTLTLSGEELPWYTHENKNIFVVSSVSSHNQRAKYLIEAKLYSLFLSSCKEIDCVWYVGPKREGGSSEVIPFSASRDESAGELLSRLAALFLQVHRKIPLLFGPAAGEKWIRQAEKCKKKKGEKKMTAQEILSVLREKDAAYDPALRHFLSFVDSDIFTKHYEQDFRFLAQFFFKGANS</sequence>
<dbReference type="GO" id="GO:0003677">
    <property type="term" value="F:DNA binding"/>
    <property type="evidence" value="ECO:0007669"/>
    <property type="project" value="UniProtKB-KW"/>
</dbReference>
<name>U7D8D2_9BACT</name>
<dbReference type="OrthoDB" id="9762834at2"/>
<evidence type="ECO:0000256" key="8">
    <source>
        <dbReference type="ARBA" id="ARBA00023125"/>
    </source>
</evidence>
<protein>
    <submittedName>
        <fullName evidence="11">Exodeoxyribonuclease V, gamma subunit</fullName>
    </submittedName>
</protein>
<dbReference type="RefSeq" id="WP_022635580.1">
    <property type="nucleotide sequence ID" value="NZ_ASJR01000001.1"/>
</dbReference>
<dbReference type="SUPFAM" id="SSF52980">
    <property type="entry name" value="Restriction endonuclease-like"/>
    <property type="match status" value="1"/>
</dbReference>
<dbReference type="Gene3D" id="1.10.10.160">
    <property type="match status" value="1"/>
</dbReference>
<dbReference type="GO" id="GO:0008854">
    <property type="term" value="F:exodeoxyribonuclease V activity"/>
    <property type="evidence" value="ECO:0007669"/>
    <property type="project" value="InterPro"/>
</dbReference>
<evidence type="ECO:0000256" key="9">
    <source>
        <dbReference type="ARBA" id="ARBA00023204"/>
    </source>
</evidence>
<dbReference type="InterPro" id="IPR027417">
    <property type="entry name" value="P-loop_NTPase"/>
</dbReference>
<keyword evidence="8" id="KW-0238">DNA-binding</keyword>
<dbReference type="InterPro" id="IPR011335">
    <property type="entry name" value="Restrct_endonuc-II-like"/>
</dbReference>
<reference evidence="11 12" key="1">
    <citation type="journal article" date="2013" name="Environ. Microbiol.">
        <title>Genome analysis of Chitinivibrio alkaliphilus gen. nov., sp. nov., a novel extremely haloalkaliphilic anaerobic chitinolytic bacterium from the candidate phylum Termite Group 3.</title>
        <authorList>
            <person name="Sorokin D.Y."/>
            <person name="Gumerov V.M."/>
            <person name="Rakitin A.L."/>
            <person name="Beletsky A.V."/>
            <person name="Damste J.S."/>
            <person name="Muyzer G."/>
            <person name="Mardanov A.V."/>
            <person name="Ravin N.V."/>
        </authorList>
    </citation>
    <scope>NUCLEOTIDE SEQUENCE [LARGE SCALE GENOMIC DNA]</scope>
    <source>
        <strain evidence="11 12">ACht1</strain>
    </source>
</reference>
<dbReference type="GO" id="GO:0006310">
    <property type="term" value="P:DNA recombination"/>
    <property type="evidence" value="ECO:0007669"/>
    <property type="project" value="TreeGrafter"/>
</dbReference>
<dbReference type="PANTHER" id="PTHR30591:SF1">
    <property type="entry name" value="RECBCD ENZYME SUBUNIT RECC"/>
    <property type="match status" value="1"/>
</dbReference>
<dbReference type="GO" id="GO:0004386">
    <property type="term" value="F:helicase activity"/>
    <property type="evidence" value="ECO:0007669"/>
    <property type="project" value="UniProtKB-KW"/>
</dbReference>